<dbReference type="EMBL" id="CAJFCW020000006">
    <property type="protein sequence ID" value="CAG9126169.1"/>
    <property type="molecule type" value="Genomic_DNA"/>
</dbReference>
<evidence type="ECO:0000313" key="3">
    <source>
        <dbReference type="Proteomes" id="UP000614601"/>
    </source>
</evidence>
<organism evidence="2 3">
    <name type="scientific">Bursaphelenchus okinawaensis</name>
    <dbReference type="NCBI Taxonomy" id="465554"/>
    <lineage>
        <taxon>Eukaryota</taxon>
        <taxon>Metazoa</taxon>
        <taxon>Ecdysozoa</taxon>
        <taxon>Nematoda</taxon>
        <taxon>Chromadorea</taxon>
        <taxon>Rhabditida</taxon>
        <taxon>Tylenchina</taxon>
        <taxon>Tylenchomorpha</taxon>
        <taxon>Aphelenchoidea</taxon>
        <taxon>Aphelenchoididae</taxon>
        <taxon>Bursaphelenchus</taxon>
    </lineage>
</organism>
<dbReference type="Proteomes" id="UP000783686">
    <property type="component" value="Unassembled WGS sequence"/>
</dbReference>
<evidence type="ECO:0000313" key="2">
    <source>
        <dbReference type="EMBL" id="CAD5229260.1"/>
    </source>
</evidence>
<feature type="region of interest" description="Disordered" evidence="1">
    <location>
        <begin position="154"/>
        <end position="174"/>
    </location>
</feature>
<dbReference type="OrthoDB" id="5829650at2759"/>
<dbReference type="Proteomes" id="UP000614601">
    <property type="component" value="Unassembled WGS sequence"/>
</dbReference>
<dbReference type="AlphaFoldDB" id="A0A811LNL4"/>
<comment type="caution">
    <text evidence="2">The sequence shown here is derived from an EMBL/GenBank/DDBJ whole genome shotgun (WGS) entry which is preliminary data.</text>
</comment>
<proteinExistence type="predicted"/>
<sequence length="562" mass="65952">MDNKHGQEDDEEIQNDETSQQWLMRQLRKHLEHVPDQVLREFVHQQDITPLRNFMTGTRQRRCLFIQIEEIVTTAVDHKFFDQNPLTEVEKDEKPIEEQLSQLEVDQHIEQELTDMQTRKKSVLSTNKRKMKRFNSKKSKKIQEKETQLKPLKVPEKPVPAPNPTIEAPPVPVQSDGPEFLKAHTSYVLKWYDEENVPESKFVFMATRDEILSGTKSEFDKMFVTGYCKDLFKYGKAIEIGKLLLKNITFEHKMNLVMQLETNQTKMEKWQDPEGRFENFILESLVNAFQSSLQRMNTESMLDPSELDVESIETLLKSRVKLFALAPSKEGLTQLKFELSLLEMKYISNEMFEESVVGRIDRSSSLLSMLFMLYRDNSREWIQKTLFHCIELTARTIATNIHQRVWNLVHEDNPQCDRKISNVSDETHVNIIYNIQPLLVKLLNLGFTVLNEGSDEYICLQKIEQCIKIVNYIQEELEVFKDIYVDLKNPVRDLTFDRTALDKVQQIVTALWHSFEESYFESSLESGNYDSMKNVCLTMVQLISEMKEIMPKVDSFCQNKFN</sequence>
<accession>A0A811LNL4</accession>
<gene>
    <name evidence="2" type="ORF">BOKJ2_LOCUS13319</name>
</gene>
<evidence type="ECO:0000256" key="1">
    <source>
        <dbReference type="SAM" id="MobiDB-lite"/>
    </source>
</evidence>
<reference evidence="2" key="1">
    <citation type="submission" date="2020-09" db="EMBL/GenBank/DDBJ databases">
        <authorList>
            <person name="Kikuchi T."/>
        </authorList>
    </citation>
    <scope>NUCLEOTIDE SEQUENCE</scope>
    <source>
        <strain evidence="2">SH1</strain>
    </source>
</reference>
<protein>
    <submittedName>
        <fullName evidence="2">Uncharacterized protein</fullName>
    </submittedName>
</protein>
<name>A0A811LNL4_9BILA</name>
<feature type="compositionally biased region" description="Pro residues" evidence="1">
    <location>
        <begin position="157"/>
        <end position="172"/>
    </location>
</feature>
<dbReference type="EMBL" id="CAJFDH010000006">
    <property type="protein sequence ID" value="CAD5229260.1"/>
    <property type="molecule type" value="Genomic_DNA"/>
</dbReference>
<keyword evidence="3" id="KW-1185">Reference proteome</keyword>